<accession>A0A6M3K5L8</accession>
<evidence type="ECO:0000313" key="2">
    <source>
        <dbReference type="EMBL" id="QJA56871.1"/>
    </source>
</evidence>
<protein>
    <recommendedName>
        <fullName evidence="4">DUF3008 domain-containing protein</fullName>
    </recommendedName>
</protein>
<sequence>MLPAKSKSQQRLMAMAKHSPSKIKKKNRGVLKMTDKQLSEYAKTKTKDLPKKVSSKRKKKR</sequence>
<feature type="region of interest" description="Disordered" evidence="1">
    <location>
        <begin position="1"/>
        <end position="61"/>
    </location>
</feature>
<evidence type="ECO:0008006" key="4">
    <source>
        <dbReference type="Google" id="ProtNLM"/>
    </source>
</evidence>
<feature type="compositionally biased region" description="Basic residues" evidence="1">
    <location>
        <begin position="19"/>
        <end position="29"/>
    </location>
</feature>
<dbReference type="EMBL" id="MT141243">
    <property type="protein sequence ID" value="QJA56871.1"/>
    <property type="molecule type" value="Genomic_DNA"/>
</dbReference>
<dbReference type="AlphaFoldDB" id="A0A6M3K5L8"/>
<evidence type="ECO:0000313" key="3">
    <source>
        <dbReference type="EMBL" id="QJA77031.1"/>
    </source>
</evidence>
<dbReference type="EMBL" id="MT142259">
    <property type="protein sequence ID" value="QJA77031.1"/>
    <property type="molecule type" value="Genomic_DNA"/>
</dbReference>
<organism evidence="3">
    <name type="scientific">viral metagenome</name>
    <dbReference type="NCBI Taxonomy" id="1070528"/>
    <lineage>
        <taxon>unclassified sequences</taxon>
        <taxon>metagenomes</taxon>
        <taxon>organismal metagenomes</taxon>
    </lineage>
</organism>
<gene>
    <name evidence="3" type="ORF">MM415A01375_0012</name>
    <name evidence="2" type="ORF">MM415B01778_0004</name>
</gene>
<feature type="compositionally biased region" description="Basic and acidic residues" evidence="1">
    <location>
        <begin position="33"/>
        <end position="51"/>
    </location>
</feature>
<name>A0A6M3K5L8_9ZZZZ</name>
<feature type="compositionally biased region" description="Polar residues" evidence="1">
    <location>
        <begin position="1"/>
        <end position="11"/>
    </location>
</feature>
<reference evidence="3" key="1">
    <citation type="submission" date="2020-03" db="EMBL/GenBank/DDBJ databases">
        <title>The deep terrestrial virosphere.</title>
        <authorList>
            <person name="Holmfeldt K."/>
            <person name="Nilsson E."/>
            <person name="Simone D."/>
            <person name="Lopez-Fernandez M."/>
            <person name="Wu X."/>
            <person name="de Brujin I."/>
            <person name="Lundin D."/>
            <person name="Andersson A."/>
            <person name="Bertilsson S."/>
            <person name="Dopson M."/>
        </authorList>
    </citation>
    <scope>NUCLEOTIDE SEQUENCE</scope>
    <source>
        <strain evidence="3">MM415A01375</strain>
        <strain evidence="2">MM415B01778</strain>
    </source>
</reference>
<evidence type="ECO:0000256" key="1">
    <source>
        <dbReference type="SAM" id="MobiDB-lite"/>
    </source>
</evidence>
<proteinExistence type="predicted"/>